<gene>
    <name evidence="2" type="ORF">H8S08_03180</name>
</gene>
<name>A0ABR7CK56_9BACT</name>
<dbReference type="Gene3D" id="3.30.565.40">
    <property type="entry name" value="Fervidobacterium nodosum Rt17-B1 like"/>
    <property type="match status" value="1"/>
</dbReference>
<dbReference type="InterPro" id="IPR037126">
    <property type="entry name" value="PdaC/RsiV-like_sf"/>
</dbReference>
<evidence type="ECO:0000259" key="1">
    <source>
        <dbReference type="Pfam" id="PF11738"/>
    </source>
</evidence>
<dbReference type="Pfam" id="PF11738">
    <property type="entry name" value="DUF3298"/>
    <property type="match status" value="1"/>
</dbReference>
<protein>
    <submittedName>
        <fullName evidence="2">DUF3298 domain-containing protein</fullName>
    </submittedName>
</protein>
<keyword evidence="3" id="KW-1185">Reference proteome</keyword>
<dbReference type="RefSeq" id="WP_101571439.1">
    <property type="nucleotide sequence ID" value="NZ_JACOOK010000001.1"/>
</dbReference>
<organism evidence="2 3">
    <name type="scientific">Alistipes hominis</name>
    <dbReference type="NCBI Taxonomy" id="2763015"/>
    <lineage>
        <taxon>Bacteria</taxon>
        <taxon>Pseudomonadati</taxon>
        <taxon>Bacteroidota</taxon>
        <taxon>Bacteroidia</taxon>
        <taxon>Bacteroidales</taxon>
        <taxon>Rikenellaceae</taxon>
        <taxon>Alistipes</taxon>
    </lineage>
</organism>
<comment type="caution">
    <text evidence="2">The sequence shown here is derived from an EMBL/GenBank/DDBJ whole genome shotgun (WGS) entry which is preliminary data.</text>
</comment>
<accession>A0ABR7CK56</accession>
<dbReference type="PROSITE" id="PS51257">
    <property type="entry name" value="PROKAR_LIPOPROTEIN"/>
    <property type="match status" value="1"/>
</dbReference>
<evidence type="ECO:0000313" key="2">
    <source>
        <dbReference type="EMBL" id="MBC5616021.1"/>
    </source>
</evidence>
<reference evidence="2 3" key="1">
    <citation type="submission" date="2020-08" db="EMBL/GenBank/DDBJ databases">
        <title>Genome public.</title>
        <authorList>
            <person name="Liu C."/>
            <person name="Sun Q."/>
        </authorList>
    </citation>
    <scope>NUCLEOTIDE SEQUENCE [LARGE SCALE GENOMIC DNA]</scope>
    <source>
        <strain evidence="2 3">New-7</strain>
    </source>
</reference>
<dbReference type="Proteomes" id="UP000636891">
    <property type="component" value="Unassembled WGS sequence"/>
</dbReference>
<dbReference type="Gene3D" id="3.90.640.20">
    <property type="entry name" value="Heat-shock cognate protein, ATPase"/>
    <property type="match status" value="1"/>
</dbReference>
<feature type="domain" description="DUF3298" evidence="1">
    <location>
        <begin position="154"/>
        <end position="229"/>
    </location>
</feature>
<dbReference type="EMBL" id="JACOOK010000001">
    <property type="protein sequence ID" value="MBC5616021.1"/>
    <property type="molecule type" value="Genomic_DNA"/>
</dbReference>
<proteinExistence type="predicted"/>
<dbReference type="InterPro" id="IPR021729">
    <property type="entry name" value="DUF3298"/>
</dbReference>
<evidence type="ECO:0000313" key="3">
    <source>
        <dbReference type="Proteomes" id="UP000636891"/>
    </source>
</evidence>
<sequence length="241" mass="26762">MKNLFYLLILAAVTGCSPSGSQLSWRQETFGHSTFTADSDYVEVSYPVAAGGRSADSINRKIADRIKTGFGLTDEEYARMTPQQATDSLLARKNRDPQTARLPYDLRFHGEIRQCGKVTSLRCTVYTLTGGAHGLLTNLFFNFDTESGKPLDKADLFSDTAGLQRLNRQYFAKHLSDAALSEDALFVGTDQLPLPENVGIDSSGVTMLYNPYEVAPYAIGTIEYRIPYEQAEPLLKRIARR</sequence>